<evidence type="ECO:0000313" key="3">
    <source>
        <dbReference type="Proteomes" id="UP000256970"/>
    </source>
</evidence>
<organism evidence="2 3">
    <name type="scientific">Tetradesmus obliquus</name>
    <name type="common">Green alga</name>
    <name type="synonym">Acutodesmus obliquus</name>
    <dbReference type="NCBI Taxonomy" id="3088"/>
    <lineage>
        <taxon>Eukaryota</taxon>
        <taxon>Viridiplantae</taxon>
        <taxon>Chlorophyta</taxon>
        <taxon>core chlorophytes</taxon>
        <taxon>Chlorophyceae</taxon>
        <taxon>CS clade</taxon>
        <taxon>Sphaeropleales</taxon>
        <taxon>Scenedesmaceae</taxon>
        <taxon>Tetradesmus</taxon>
    </lineage>
</organism>
<dbReference type="EMBL" id="FNXT01001361">
    <property type="protein sequence ID" value="SZX79227.1"/>
    <property type="molecule type" value="Genomic_DNA"/>
</dbReference>
<feature type="region of interest" description="Disordered" evidence="1">
    <location>
        <begin position="414"/>
        <end position="459"/>
    </location>
</feature>
<evidence type="ECO:0000313" key="2">
    <source>
        <dbReference type="EMBL" id="SZX79227.1"/>
    </source>
</evidence>
<protein>
    <submittedName>
        <fullName evidence="2">Uncharacterized protein</fullName>
    </submittedName>
</protein>
<gene>
    <name evidence="2" type="ORF">BQ4739_LOCUS19510</name>
</gene>
<keyword evidence="3" id="KW-1185">Reference proteome</keyword>
<feature type="region of interest" description="Disordered" evidence="1">
    <location>
        <begin position="631"/>
        <end position="663"/>
    </location>
</feature>
<feature type="region of interest" description="Disordered" evidence="1">
    <location>
        <begin position="166"/>
        <end position="216"/>
    </location>
</feature>
<reference evidence="2 3" key="1">
    <citation type="submission" date="2016-10" db="EMBL/GenBank/DDBJ databases">
        <authorList>
            <person name="Cai Z."/>
        </authorList>
    </citation>
    <scope>NUCLEOTIDE SEQUENCE [LARGE SCALE GENOMIC DNA]</scope>
</reference>
<sequence>MPRGSVAVDDDIAAAGGPADQLKDKPRWSPRLCLKPLLPAMKQSWFPTLAGKLQLAADVRQQLGLQLDAAWQVATCQHADKAAEVRIIHPALQTRSFKSRSSLVAFLQALQQQGLPLPGVLEAVPGDVLAFDIYTSSPFAAAEHAAADSAEAPAAAAAAAAVADAPDSPAAAMRHSLRQQQRAERQIEQAVKQPQQQEQQPQEQPDQQQQQKRKRSQLLVAAAVGRARGGPAAAAAAGQLDLDSPPQAKRMRGDAAAATNQATAISISGIQQLQLVLPDGRRPCNKTLEQLHKQVSLQVPGVQLDSDWVAFPASHIHPRQDMCILHPSFPQGCFRSARAVGVYLSALKPLVRSLAADLIVPGLAATAQQQQQPTPAQAAALATQVDRALAVVGRSYTALSAAAAASFEQQRAKLARAAAKGRPGQQQQRLLPPLPPQQQQQQRKPGRPSSSAGSSSGPAAAATAAATAADTAAAAAAAAAGVGATSWPAGMDKQLADGRRPCAASLAGVMKTVEKKQPGWQLDGLWLVYAARETAPKLDIWLKHPSLPAGYFRSVRGMLIYLDALIAAVGKLGKDVPVPGLIKQQQQQQPAAAAAGVRPARQIAAAILEALRAAGGGFVWRGPGSSIRQAEATKHRLPRDDEDDAAPLLNTAGAAGNGSSSGGGRGAGYGAGYGLGSGYGDMDCLPAGQQLDVTVWRHPPIDREYEPPPKGCAVLVLGMVFASAAAAAAAHAGMAHHRDRARLMQLRAGLHYRPHSFDRDNAETCGHQGLHVQGNFNSTRGARDVTLKFPGVKFGAIFCDYFRMPTGYACEVYKPQLFTQFVPELVRRGAVSLGVPVYVPNNPVLLKSLAAAGAFAEYGEITAVPGECHPLFKATELAQAAGELQGGYSNASEARQLPEGSEFVVLRCFCDAPAAGGRADKPQQQAAQQ</sequence>
<dbReference type="Proteomes" id="UP000256970">
    <property type="component" value="Unassembled WGS sequence"/>
</dbReference>
<accession>A0A383WP38</accession>
<feature type="compositionally biased region" description="Low complexity" evidence="1">
    <location>
        <begin position="188"/>
        <end position="210"/>
    </location>
</feature>
<feature type="compositionally biased region" description="Low complexity" evidence="1">
    <location>
        <begin position="415"/>
        <end position="459"/>
    </location>
</feature>
<proteinExistence type="predicted"/>
<evidence type="ECO:0000256" key="1">
    <source>
        <dbReference type="SAM" id="MobiDB-lite"/>
    </source>
</evidence>
<feature type="region of interest" description="Disordered" evidence="1">
    <location>
        <begin position="1"/>
        <end position="25"/>
    </location>
</feature>
<name>A0A383WP38_TETOB</name>
<dbReference type="AlphaFoldDB" id="A0A383WP38"/>